<sequence>MKWTLLPLFWLLSNSSHGQPRPTDYRISFQQDSALRKWTGSIPGFTPDAFIYAATSDFDQFSPDTLSGKDAATYFNTYGGLLNFSPDKKQWLDFYSYQVALEKAPGGRYHAYIEADQALLLGNAAAHTHRRIAFMGASSWIEEASWIDNHTFVAVGVTNVTKGLEPFIYIGDTRVRQLYRYHPSNDRYNRNPDHKYVSWQWAKMASRIIEE</sequence>
<accession>A0A847S839</accession>
<proteinExistence type="predicted"/>
<gene>
    <name evidence="1" type="ORF">HGH92_26330</name>
</gene>
<dbReference type="RefSeq" id="WP_168873794.1">
    <property type="nucleotide sequence ID" value="NZ_JABAIA010000003.1"/>
</dbReference>
<comment type="caution">
    <text evidence="1">The sequence shown here is derived from an EMBL/GenBank/DDBJ whole genome shotgun (WGS) entry which is preliminary data.</text>
</comment>
<keyword evidence="2" id="KW-1185">Reference proteome</keyword>
<evidence type="ECO:0000313" key="2">
    <source>
        <dbReference type="Proteomes" id="UP000570474"/>
    </source>
</evidence>
<protein>
    <submittedName>
        <fullName evidence="1">Uncharacterized protein</fullName>
    </submittedName>
</protein>
<dbReference type="EMBL" id="JABAIA010000003">
    <property type="protein sequence ID" value="NLR67851.1"/>
    <property type="molecule type" value="Genomic_DNA"/>
</dbReference>
<dbReference type="Proteomes" id="UP000570474">
    <property type="component" value="Unassembled WGS sequence"/>
</dbReference>
<evidence type="ECO:0000313" key="1">
    <source>
        <dbReference type="EMBL" id="NLR67851.1"/>
    </source>
</evidence>
<name>A0A847S839_9BACT</name>
<dbReference type="AlphaFoldDB" id="A0A847S839"/>
<reference evidence="1 2" key="1">
    <citation type="submission" date="2020-04" db="EMBL/GenBank/DDBJ databases">
        <authorList>
            <person name="Yin C."/>
        </authorList>
    </citation>
    <scope>NUCLEOTIDE SEQUENCE [LARGE SCALE GENOMIC DNA]</scope>
    <source>
        <strain evidence="1 2">Ae27</strain>
    </source>
</reference>
<organism evidence="1 2">
    <name type="scientific">Chitinophaga varians</name>
    <dbReference type="NCBI Taxonomy" id="2202339"/>
    <lineage>
        <taxon>Bacteria</taxon>
        <taxon>Pseudomonadati</taxon>
        <taxon>Bacteroidota</taxon>
        <taxon>Chitinophagia</taxon>
        <taxon>Chitinophagales</taxon>
        <taxon>Chitinophagaceae</taxon>
        <taxon>Chitinophaga</taxon>
    </lineage>
</organism>